<dbReference type="EMBL" id="BGZK01000845">
    <property type="protein sequence ID" value="GBP62637.1"/>
    <property type="molecule type" value="Genomic_DNA"/>
</dbReference>
<comment type="caution">
    <text evidence="2">The sequence shown here is derived from an EMBL/GenBank/DDBJ whole genome shotgun (WGS) entry which is preliminary data.</text>
</comment>
<keyword evidence="3" id="KW-1185">Reference proteome</keyword>
<dbReference type="AlphaFoldDB" id="A0A4C1XK39"/>
<evidence type="ECO:0000256" key="1">
    <source>
        <dbReference type="SAM" id="MobiDB-lite"/>
    </source>
</evidence>
<feature type="compositionally biased region" description="Polar residues" evidence="1">
    <location>
        <begin position="14"/>
        <end position="29"/>
    </location>
</feature>
<evidence type="ECO:0000313" key="2">
    <source>
        <dbReference type="EMBL" id="GBP62637.1"/>
    </source>
</evidence>
<sequence>MPKIENPKYERESQLSVTATRDSPTTNGVASDIVCNPSDKPDTDACGVTSAHVYLYYTAYEYSLFPDDCVRASCMNTSITSSRVQLRDRIIHEASSSTSLAKPRALVLRHHHFLPVFKNIDTIKIDGLWWTGRILKVNDARGANLFKVTREVVEVDTGPSHTAGWRIRADF</sequence>
<dbReference type="Proteomes" id="UP000299102">
    <property type="component" value="Unassembled WGS sequence"/>
</dbReference>
<gene>
    <name evidence="2" type="ORF">EVAR_46476_1</name>
</gene>
<organism evidence="2 3">
    <name type="scientific">Eumeta variegata</name>
    <name type="common">Bagworm moth</name>
    <name type="synonym">Eumeta japonica</name>
    <dbReference type="NCBI Taxonomy" id="151549"/>
    <lineage>
        <taxon>Eukaryota</taxon>
        <taxon>Metazoa</taxon>
        <taxon>Ecdysozoa</taxon>
        <taxon>Arthropoda</taxon>
        <taxon>Hexapoda</taxon>
        <taxon>Insecta</taxon>
        <taxon>Pterygota</taxon>
        <taxon>Neoptera</taxon>
        <taxon>Endopterygota</taxon>
        <taxon>Lepidoptera</taxon>
        <taxon>Glossata</taxon>
        <taxon>Ditrysia</taxon>
        <taxon>Tineoidea</taxon>
        <taxon>Psychidae</taxon>
        <taxon>Oiketicinae</taxon>
        <taxon>Eumeta</taxon>
    </lineage>
</organism>
<evidence type="ECO:0000313" key="3">
    <source>
        <dbReference type="Proteomes" id="UP000299102"/>
    </source>
</evidence>
<feature type="compositionally biased region" description="Basic and acidic residues" evidence="1">
    <location>
        <begin position="1"/>
        <end position="13"/>
    </location>
</feature>
<protein>
    <submittedName>
        <fullName evidence="2">Uncharacterized protein</fullName>
    </submittedName>
</protein>
<reference evidence="2 3" key="1">
    <citation type="journal article" date="2019" name="Commun. Biol.">
        <title>The bagworm genome reveals a unique fibroin gene that provides high tensile strength.</title>
        <authorList>
            <person name="Kono N."/>
            <person name="Nakamura H."/>
            <person name="Ohtoshi R."/>
            <person name="Tomita M."/>
            <person name="Numata K."/>
            <person name="Arakawa K."/>
        </authorList>
    </citation>
    <scope>NUCLEOTIDE SEQUENCE [LARGE SCALE GENOMIC DNA]</scope>
</reference>
<proteinExistence type="predicted"/>
<accession>A0A4C1XK39</accession>
<name>A0A4C1XK39_EUMVA</name>
<feature type="region of interest" description="Disordered" evidence="1">
    <location>
        <begin position="1"/>
        <end position="34"/>
    </location>
</feature>